<protein>
    <submittedName>
        <fullName evidence="2">Uncharacterized protein</fullName>
    </submittedName>
</protein>
<keyword evidence="1" id="KW-0812">Transmembrane</keyword>
<dbReference type="Proteomes" id="UP000677228">
    <property type="component" value="Unassembled WGS sequence"/>
</dbReference>
<keyword evidence="1" id="KW-1133">Transmembrane helix</keyword>
<evidence type="ECO:0000313" key="3">
    <source>
        <dbReference type="EMBL" id="CAF4468012.1"/>
    </source>
</evidence>
<comment type="caution">
    <text evidence="2">The sequence shown here is derived from an EMBL/GenBank/DDBJ whole genome shotgun (WGS) entry which is preliminary data.</text>
</comment>
<dbReference type="AlphaFoldDB" id="A0A8S2G5U5"/>
<feature type="non-terminal residue" evidence="2">
    <location>
        <position position="1"/>
    </location>
</feature>
<name>A0A8S2G5U5_9BILA</name>
<sequence>DGDKMAPTMEKKISELEMGLLHLQQNIEIPEVNLIIHPIVAQVVQKCAEEQRRPKVDDFNDFLTQTEFLNSLQSHVNRWVREIQKVTKLSIPMRSYISLTILISFIKSTKKLLLLLTFVVLNLVIQLPLVFQLCSPDILNFLIFLNVEILLLMLDEFYPIHWRIINH</sequence>
<dbReference type="EMBL" id="CAJOBA010087044">
    <property type="protein sequence ID" value="CAF4468012.1"/>
    <property type="molecule type" value="Genomic_DNA"/>
</dbReference>
<reference evidence="2" key="1">
    <citation type="submission" date="2021-02" db="EMBL/GenBank/DDBJ databases">
        <authorList>
            <person name="Nowell W R."/>
        </authorList>
    </citation>
    <scope>NUCLEOTIDE SEQUENCE</scope>
</reference>
<feature type="transmembrane region" description="Helical" evidence="1">
    <location>
        <begin position="138"/>
        <end position="158"/>
    </location>
</feature>
<dbReference type="EMBL" id="CAJNOK010060751">
    <property type="protein sequence ID" value="CAF1636347.1"/>
    <property type="molecule type" value="Genomic_DNA"/>
</dbReference>
<proteinExistence type="predicted"/>
<evidence type="ECO:0000313" key="2">
    <source>
        <dbReference type="EMBL" id="CAF1636347.1"/>
    </source>
</evidence>
<dbReference type="Proteomes" id="UP000682733">
    <property type="component" value="Unassembled WGS sequence"/>
</dbReference>
<evidence type="ECO:0000256" key="1">
    <source>
        <dbReference type="SAM" id="Phobius"/>
    </source>
</evidence>
<keyword evidence="1" id="KW-0472">Membrane</keyword>
<evidence type="ECO:0000313" key="4">
    <source>
        <dbReference type="Proteomes" id="UP000677228"/>
    </source>
</evidence>
<accession>A0A8S2G5U5</accession>
<organism evidence="2 4">
    <name type="scientific">Didymodactylos carnosus</name>
    <dbReference type="NCBI Taxonomy" id="1234261"/>
    <lineage>
        <taxon>Eukaryota</taxon>
        <taxon>Metazoa</taxon>
        <taxon>Spiralia</taxon>
        <taxon>Gnathifera</taxon>
        <taxon>Rotifera</taxon>
        <taxon>Eurotatoria</taxon>
        <taxon>Bdelloidea</taxon>
        <taxon>Philodinida</taxon>
        <taxon>Philodinidae</taxon>
        <taxon>Didymodactylos</taxon>
    </lineage>
</organism>
<gene>
    <name evidence="2" type="ORF">OVA965_LOCUS44028</name>
    <name evidence="3" type="ORF">TMI583_LOCUS46561</name>
</gene>
<feature type="transmembrane region" description="Helical" evidence="1">
    <location>
        <begin position="112"/>
        <end position="132"/>
    </location>
</feature>